<dbReference type="SUPFAM" id="SSF51905">
    <property type="entry name" value="FAD/NAD(P)-binding domain"/>
    <property type="match status" value="1"/>
</dbReference>
<evidence type="ECO:0000256" key="1">
    <source>
        <dbReference type="ARBA" id="ARBA00001917"/>
    </source>
</evidence>
<dbReference type="GO" id="GO:0051536">
    <property type="term" value="F:iron-sulfur cluster binding"/>
    <property type="evidence" value="ECO:0007669"/>
    <property type="project" value="UniProtKB-KW"/>
</dbReference>
<dbReference type="EMBL" id="KT862781">
    <property type="protein sequence ID" value="AMM74623.1"/>
    <property type="molecule type" value="Genomic_DNA"/>
</dbReference>
<dbReference type="SUPFAM" id="SSF51395">
    <property type="entry name" value="FMN-linked oxidoreductases"/>
    <property type="match status" value="1"/>
</dbReference>
<keyword evidence="6" id="KW-0479">Metal-binding</keyword>
<keyword evidence="7" id="KW-0560">Oxidoreductase</keyword>
<dbReference type="InterPro" id="IPR051793">
    <property type="entry name" value="NADH:flavin_oxidoreductase"/>
</dbReference>
<dbReference type="GeneID" id="93222119"/>
<protein>
    <submittedName>
        <fullName evidence="12">NADH oxidase</fullName>
    </submittedName>
</protein>
<gene>
    <name evidence="12" type="primary">orf1</name>
</gene>
<dbReference type="PRINTS" id="PR00469">
    <property type="entry name" value="PNDRDTASEII"/>
</dbReference>
<dbReference type="InterPro" id="IPR013785">
    <property type="entry name" value="Aldolase_TIM"/>
</dbReference>
<reference evidence="12" key="1">
    <citation type="journal article" date="2016" name="J. Antimicrob. Chemother.">
        <title>Genetic environment of the transferable oxazolidinone/phenicol resistance gene optrA in Enterococcus faecalis isolates of human and animal origin.</title>
        <authorList>
            <person name="He T."/>
            <person name="Shen Y."/>
            <person name="Schwarz S."/>
            <person name="Cai J."/>
            <person name="Lv Y."/>
            <person name="Li J."/>
            <person name="Fessler A.T."/>
            <person name="Zhang R."/>
            <person name="Wu C."/>
            <person name="Shen J."/>
            <person name="Wang Y."/>
        </authorList>
    </citation>
    <scope>NUCLEOTIDE SEQUENCE</scope>
    <source>
        <strain evidence="12">E016</strain>
        <strain evidence="13">E079</strain>
    </source>
</reference>
<evidence type="ECO:0000256" key="8">
    <source>
        <dbReference type="ARBA" id="ARBA00023004"/>
    </source>
</evidence>
<dbReference type="CDD" id="cd02803">
    <property type="entry name" value="OYE_like_FMN_family"/>
    <property type="match status" value="1"/>
</dbReference>
<dbReference type="Gene3D" id="3.40.50.720">
    <property type="entry name" value="NAD(P)-binding Rossmann-like Domain"/>
    <property type="match status" value="1"/>
</dbReference>
<feature type="domain" description="FAD/NAD(P)-binding" evidence="11">
    <location>
        <begin position="398"/>
        <end position="614"/>
    </location>
</feature>
<name>A0A140GDI1_ENTFL</name>
<keyword evidence="9" id="KW-0411">Iron-sulfur</keyword>
<dbReference type="InterPro" id="IPR023753">
    <property type="entry name" value="FAD/NAD-binding_dom"/>
</dbReference>
<evidence type="ECO:0000256" key="4">
    <source>
        <dbReference type="ARBA" id="ARBA00022630"/>
    </source>
</evidence>
<dbReference type="GO" id="GO:0046872">
    <property type="term" value="F:metal ion binding"/>
    <property type="evidence" value="ECO:0007669"/>
    <property type="project" value="UniProtKB-KW"/>
</dbReference>
<dbReference type="GO" id="GO:0010181">
    <property type="term" value="F:FMN binding"/>
    <property type="evidence" value="ECO:0007669"/>
    <property type="project" value="InterPro"/>
</dbReference>
<evidence type="ECO:0000256" key="3">
    <source>
        <dbReference type="ARBA" id="ARBA00011048"/>
    </source>
</evidence>
<evidence type="ECO:0000256" key="2">
    <source>
        <dbReference type="ARBA" id="ARBA00001966"/>
    </source>
</evidence>
<evidence type="ECO:0000256" key="6">
    <source>
        <dbReference type="ARBA" id="ARBA00022723"/>
    </source>
</evidence>
<comment type="cofactor">
    <cofactor evidence="1">
        <name>FMN</name>
        <dbReference type="ChEBI" id="CHEBI:58210"/>
    </cofactor>
</comment>
<dbReference type="AlphaFoldDB" id="A0A140GDI1"/>
<dbReference type="Pfam" id="PF00724">
    <property type="entry name" value="Oxidored_FMN"/>
    <property type="match status" value="1"/>
</dbReference>
<dbReference type="Gene3D" id="3.50.50.60">
    <property type="entry name" value="FAD/NAD(P)-binding domain"/>
    <property type="match status" value="1"/>
</dbReference>
<evidence type="ECO:0000256" key="7">
    <source>
        <dbReference type="ARBA" id="ARBA00023002"/>
    </source>
</evidence>
<evidence type="ECO:0000256" key="9">
    <source>
        <dbReference type="ARBA" id="ARBA00023014"/>
    </source>
</evidence>
<dbReference type="PANTHER" id="PTHR42917:SF2">
    <property type="entry name" value="2,4-DIENOYL-COA REDUCTASE [(2E)-ENOYL-COA-PRODUCING]"/>
    <property type="match status" value="1"/>
</dbReference>
<dbReference type="InterPro" id="IPR001155">
    <property type="entry name" value="OxRdtase_FMN_N"/>
</dbReference>
<sequence length="656" mass="70965">MTKYSHLFTEDYLRGKRVKNRIVMSPMDTNLANPDGSMSENIITYYLERAKGGAGIIITGGVIVDFPVGNPTGVPESIEDRKHIAALATLARGVQSYGALLIPQIHHAGAQAQLSTTGGLSPVCPSADAPIEHLPIRYYHAEDKDTLHTLTTDEIKKIVQKFIQAAINCKDAGCDGVEVHAAHGYLINQFLSRDANFRDDEYGCQSLENRMRFGVEIISGIRQAVGKDFIVGVRIPGKENTSRGLTDDECITIAQTFEKAGADFLDVSYGTSADSSRQCEAYIRPQGTKVEYAARIKKAVSVPVMCVGNLREPQFCENVLAEGKADYVSLGRQLICDPYWPQKAEEGREKEILKCVSCMEGCINNITLGGRPVRCVLNPTAGVEILKVYDTKPQASKNIVVIGGGPGGMQAAVTASERGHKVTLFEKEDRLGGQLNIAHVPPEKYRLKGITEWYENELTRLGVDVRLGTCATLDEIQKINPDKVIAATGVRPSVPPIEGIESTVSTWSVLDDSVKIPEGSTVGILGGGDVGCETAVYLSKEKNCNVQIFEMASMFATGSGTIAELMAELQEFHVTINLNAKVTKVTKDHIEYVQEGEIKQFNCNHVVASLGVKPFGLELVKEIKTAGYPTIVIGDASGEAKISGAVLSGYNASHSI</sequence>
<dbReference type="GO" id="GO:0016491">
    <property type="term" value="F:oxidoreductase activity"/>
    <property type="evidence" value="ECO:0007669"/>
    <property type="project" value="UniProtKB-KW"/>
</dbReference>
<keyword evidence="4" id="KW-0285">Flavoprotein</keyword>
<accession>A0A140GDI1</accession>
<evidence type="ECO:0000313" key="13">
    <source>
        <dbReference type="EMBL" id="AMM74641.1"/>
    </source>
</evidence>
<comment type="similarity">
    <text evidence="3">In the N-terminal section; belongs to the NADH:flavin oxidoreductase/NADH oxidase family.</text>
</comment>
<dbReference type="PANTHER" id="PTHR42917">
    <property type="entry name" value="2,4-DIENOYL-COA REDUCTASE"/>
    <property type="match status" value="1"/>
</dbReference>
<keyword evidence="8" id="KW-0408">Iron</keyword>
<proteinExistence type="inferred from homology"/>
<evidence type="ECO:0000259" key="11">
    <source>
        <dbReference type="Pfam" id="PF07992"/>
    </source>
</evidence>
<evidence type="ECO:0000259" key="10">
    <source>
        <dbReference type="Pfam" id="PF00724"/>
    </source>
</evidence>
<keyword evidence="5" id="KW-0288">FMN</keyword>
<dbReference type="Pfam" id="PF07992">
    <property type="entry name" value="Pyr_redox_2"/>
    <property type="match status" value="1"/>
</dbReference>
<dbReference type="PRINTS" id="PR00368">
    <property type="entry name" value="FADPNR"/>
</dbReference>
<dbReference type="EMBL" id="KT862782">
    <property type="protein sequence ID" value="AMM74641.1"/>
    <property type="molecule type" value="Genomic_DNA"/>
</dbReference>
<comment type="cofactor">
    <cofactor evidence="2">
        <name>[4Fe-4S] cluster</name>
        <dbReference type="ChEBI" id="CHEBI:49883"/>
    </cofactor>
</comment>
<evidence type="ECO:0000256" key="5">
    <source>
        <dbReference type="ARBA" id="ARBA00022643"/>
    </source>
</evidence>
<dbReference type="InterPro" id="IPR036188">
    <property type="entry name" value="FAD/NAD-bd_sf"/>
</dbReference>
<organism evidence="12">
    <name type="scientific">Enterococcus faecalis</name>
    <name type="common">Streptococcus faecalis</name>
    <dbReference type="NCBI Taxonomy" id="1351"/>
    <lineage>
        <taxon>Bacteria</taxon>
        <taxon>Bacillati</taxon>
        <taxon>Bacillota</taxon>
        <taxon>Bacilli</taxon>
        <taxon>Lactobacillales</taxon>
        <taxon>Enterococcaceae</taxon>
        <taxon>Enterococcus</taxon>
    </lineage>
</organism>
<feature type="domain" description="NADH:flavin oxidoreductase/NADH oxidase N-terminal" evidence="10">
    <location>
        <begin position="16"/>
        <end position="351"/>
    </location>
</feature>
<dbReference type="Gene3D" id="3.20.20.70">
    <property type="entry name" value="Aldolase class I"/>
    <property type="match status" value="1"/>
</dbReference>
<dbReference type="RefSeq" id="WP_002415367.1">
    <property type="nucleotide sequence ID" value="NZ_JABFMI010000006.1"/>
</dbReference>
<evidence type="ECO:0000313" key="12">
    <source>
        <dbReference type="EMBL" id="AMM74623.1"/>
    </source>
</evidence>